<organism evidence="7 8">
    <name type="scientific">Rhizobium loti</name>
    <name type="common">Mesorhizobium loti</name>
    <dbReference type="NCBI Taxonomy" id="381"/>
    <lineage>
        <taxon>Bacteria</taxon>
        <taxon>Pseudomonadati</taxon>
        <taxon>Pseudomonadota</taxon>
        <taxon>Alphaproteobacteria</taxon>
        <taxon>Hyphomicrobiales</taxon>
        <taxon>Phyllobacteriaceae</taxon>
        <taxon>Mesorhizobium</taxon>
    </lineage>
</organism>
<feature type="site" description="Increases basicity of active site His" evidence="4">
    <location>
        <position position="297"/>
    </location>
</feature>
<accession>A0A8E2W7Y7</accession>
<feature type="active site" description="Proton acceptor" evidence="4">
    <location>
        <position position="296"/>
    </location>
</feature>
<evidence type="ECO:0000259" key="6">
    <source>
        <dbReference type="PROSITE" id="PS50968"/>
    </source>
</evidence>
<feature type="domain" description="Lipoyl-binding" evidence="6">
    <location>
        <begin position="2"/>
        <end position="77"/>
    </location>
</feature>
<evidence type="ECO:0000256" key="4">
    <source>
        <dbReference type="PIRSR" id="PIRSR620019-1"/>
    </source>
</evidence>
<reference evidence="7 8" key="1">
    <citation type="submission" date="2018-05" db="EMBL/GenBank/DDBJ databases">
        <title>Genomic Encyclopedia of Type Strains, Phase IV (KMG-IV): sequencing the most valuable type-strain genomes for metagenomic binning, comparative biology and taxonomic classification.</title>
        <authorList>
            <person name="Goeker M."/>
        </authorList>
    </citation>
    <scope>NUCLEOTIDE SEQUENCE [LARGE SCALE GENOMIC DNA]</scope>
    <source>
        <strain evidence="7 8">DSM 2626</strain>
    </source>
</reference>
<dbReference type="Proteomes" id="UP000245631">
    <property type="component" value="Unassembled WGS sequence"/>
</dbReference>
<feature type="binding site" evidence="5">
    <location>
        <position position="305"/>
    </location>
    <ligand>
        <name>acetyl-CoA</name>
        <dbReference type="ChEBI" id="CHEBI:57288"/>
    </ligand>
</feature>
<dbReference type="Gene3D" id="3.40.50.20">
    <property type="match status" value="1"/>
</dbReference>
<comment type="cofactor">
    <cofactor evidence="1">
        <name>(R)-lipoate</name>
        <dbReference type="ChEBI" id="CHEBI:83088"/>
    </cofactor>
</comment>
<name>A0A8E2W7Y7_RHILI</name>
<keyword evidence="3" id="KW-0450">Lipoyl</keyword>
<dbReference type="RefSeq" id="WP_109672168.1">
    <property type="nucleotide sequence ID" value="NZ_QGGH01000022.1"/>
</dbReference>
<keyword evidence="7" id="KW-0012">Acyltransferase</keyword>
<dbReference type="CDD" id="cd03360">
    <property type="entry name" value="LbH_AT_putative"/>
    <property type="match status" value="1"/>
</dbReference>
<dbReference type="InterPro" id="IPR011053">
    <property type="entry name" value="Single_hybrid_motif"/>
</dbReference>
<dbReference type="InterPro" id="IPR011004">
    <property type="entry name" value="Trimer_LpxA-like_sf"/>
</dbReference>
<dbReference type="Gene3D" id="2.160.10.10">
    <property type="entry name" value="Hexapeptide repeat proteins"/>
    <property type="match status" value="1"/>
</dbReference>
<dbReference type="InterPro" id="IPR041561">
    <property type="entry name" value="PglD_N"/>
</dbReference>
<dbReference type="SUPFAM" id="SSF51230">
    <property type="entry name" value="Single hybrid motif"/>
    <property type="match status" value="1"/>
</dbReference>
<evidence type="ECO:0000313" key="7">
    <source>
        <dbReference type="EMBL" id="PWJ86779.1"/>
    </source>
</evidence>
<dbReference type="SUPFAM" id="SSF51161">
    <property type="entry name" value="Trimeric LpxA-like enzymes"/>
    <property type="match status" value="1"/>
</dbReference>
<evidence type="ECO:0000256" key="2">
    <source>
        <dbReference type="ARBA" id="ARBA00007274"/>
    </source>
</evidence>
<dbReference type="GeneID" id="61056138"/>
<dbReference type="GO" id="GO:0016746">
    <property type="term" value="F:acyltransferase activity"/>
    <property type="evidence" value="ECO:0007669"/>
    <property type="project" value="UniProtKB-KW"/>
</dbReference>
<dbReference type="PANTHER" id="PTHR43300">
    <property type="entry name" value="ACETYLTRANSFERASE"/>
    <property type="match status" value="1"/>
</dbReference>
<evidence type="ECO:0000256" key="5">
    <source>
        <dbReference type="PIRSR" id="PIRSR620019-2"/>
    </source>
</evidence>
<dbReference type="CDD" id="cd06849">
    <property type="entry name" value="lipoyl_domain"/>
    <property type="match status" value="1"/>
</dbReference>
<dbReference type="Pfam" id="PF00132">
    <property type="entry name" value="Hexapep"/>
    <property type="match status" value="1"/>
</dbReference>
<dbReference type="PROSITE" id="PS00189">
    <property type="entry name" value="LIPOYL"/>
    <property type="match status" value="1"/>
</dbReference>
<dbReference type="NCBIfam" id="TIGR03570">
    <property type="entry name" value="NeuD_NnaD"/>
    <property type="match status" value="1"/>
</dbReference>
<dbReference type="InterPro" id="IPR001451">
    <property type="entry name" value="Hexapep"/>
</dbReference>
<dbReference type="InterPro" id="IPR003016">
    <property type="entry name" value="2-oxoA_DH_lipoyl-BS"/>
</dbReference>
<dbReference type="Gene3D" id="4.10.320.10">
    <property type="entry name" value="E3-binding domain"/>
    <property type="match status" value="1"/>
</dbReference>
<protein>
    <submittedName>
        <fullName evidence="7">Sugar O-acyltransferase (Sialic acid O-acetyltransferase NeuD family)</fullName>
    </submittedName>
</protein>
<dbReference type="InterPro" id="IPR036625">
    <property type="entry name" value="E3-bd_dom_sf"/>
</dbReference>
<evidence type="ECO:0000256" key="1">
    <source>
        <dbReference type="ARBA" id="ARBA00001938"/>
    </source>
</evidence>
<comment type="caution">
    <text evidence="7">The sequence shown here is derived from an EMBL/GenBank/DDBJ whole genome shotgun (WGS) entry which is preliminary data.</text>
</comment>
<dbReference type="PROSITE" id="PS50968">
    <property type="entry name" value="BIOTINYL_LIPOYL"/>
    <property type="match status" value="1"/>
</dbReference>
<comment type="similarity">
    <text evidence="2">Belongs to the transferase hexapeptide repeat family.</text>
</comment>
<dbReference type="InterPro" id="IPR000089">
    <property type="entry name" value="Biotin_lipoyl"/>
</dbReference>
<gene>
    <name evidence="7" type="ORF">C8D77_12241</name>
</gene>
<feature type="binding site" evidence="5">
    <location>
        <position position="226"/>
    </location>
    <ligand>
        <name>substrate</name>
    </ligand>
</feature>
<proteinExistence type="inferred from homology"/>
<keyword evidence="7" id="KW-0808">Transferase</keyword>
<evidence type="ECO:0000313" key="8">
    <source>
        <dbReference type="Proteomes" id="UP000245631"/>
    </source>
</evidence>
<dbReference type="InterPro" id="IPR050179">
    <property type="entry name" value="Trans_hexapeptide_repeat"/>
</dbReference>
<sequence length="367" mass="37179">MSVLVEAPRVNANEDNLQLIEIRVVQGESVEQGAILFVVETTKAAVEVEAPQAGVIGRLDVNVGDFVAVGSTLCEIVNENADAASGMASPADIAVNEIAITAKARKAASELGVDLADVSPSNGRIGEAEVRAAASRRSGAIAAGSDGAQSVVPSASMRRAVIIGGGGHAACLIDALDGSGYDILGCTDQALPVGHQVCGGISVIGTEESLERLLAEGTRYAFIGIGGAQSSETRRAMFERASAMGFVLPPVIHPSAIVSRATRIGHGCHILAGASIGPRCTIGNNVIVNQGSIVCHDSIVQDNAHLTPGAILAGAVSVGTMTVVGMGATVLLGVQIGSGCLIHNGAHITANVGDDTIVDAQGRRHLR</sequence>
<dbReference type="Pfam" id="PF17836">
    <property type="entry name" value="PglD_N"/>
    <property type="match status" value="1"/>
</dbReference>
<dbReference type="PANTHER" id="PTHR43300:SF7">
    <property type="entry name" value="UDP-N-ACETYLBACILLOSAMINE N-ACETYLTRANSFERASE"/>
    <property type="match status" value="1"/>
</dbReference>
<dbReference type="InterPro" id="IPR020019">
    <property type="entry name" value="AcTrfase_PglD-like"/>
</dbReference>
<dbReference type="Gene3D" id="2.40.50.100">
    <property type="match status" value="1"/>
</dbReference>
<dbReference type="AlphaFoldDB" id="A0A8E2W7Y7"/>
<dbReference type="Pfam" id="PF00364">
    <property type="entry name" value="Biotin_lipoyl"/>
    <property type="match status" value="1"/>
</dbReference>
<dbReference type="EMBL" id="QGGH01000022">
    <property type="protein sequence ID" value="PWJ86779.1"/>
    <property type="molecule type" value="Genomic_DNA"/>
</dbReference>
<evidence type="ECO:0000256" key="3">
    <source>
        <dbReference type="ARBA" id="ARBA00022823"/>
    </source>
</evidence>